<accession>M5EJA0</accession>
<dbReference type="Proteomes" id="UP000012062">
    <property type="component" value="Unassembled WGS sequence"/>
</dbReference>
<name>M5EJA0_9HYPH</name>
<sequence>MKFWFRINSLRLKGVGHCAGLSL</sequence>
<comment type="caution">
    <text evidence="1">The sequence shown here is derived from an EMBL/GenBank/DDBJ whole genome shotgun (WGS) entry which is preliminary data.</text>
</comment>
<evidence type="ECO:0000313" key="2">
    <source>
        <dbReference type="Proteomes" id="UP000012062"/>
    </source>
</evidence>
<keyword evidence="2" id="KW-1185">Reference proteome</keyword>
<dbReference type="AlphaFoldDB" id="M5EJA0"/>
<proteinExistence type="predicted"/>
<organism evidence="1 2">
    <name type="scientific">Mesorhizobium metallidurans STM 2683</name>
    <dbReference type="NCBI Taxonomy" id="1297569"/>
    <lineage>
        <taxon>Bacteria</taxon>
        <taxon>Pseudomonadati</taxon>
        <taxon>Pseudomonadota</taxon>
        <taxon>Alphaproteobacteria</taxon>
        <taxon>Hyphomicrobiales</taxon>
        <taxon>Phyllobacteriaceae</taxon>
        <taxon>Mesorhizobium</taxon>
    </lineage>
</organism>
<dbReference type="EMBL" id="CAUM01000030">
    <property type="protein sequence ID" value="CCV04290.1"/>
    <property type="molecule type" value="Genomic_DNA"/>
</dbReference>
<gene>
    <name evidence="1" type="ORF">MESS2_1250045</name>
</gene>
<evidence type="ECO:0000313" key="1">
    <source>
        <dbReference type="EMBL" id="CCV04290.1"/>
    </source>
</evidence>
<reference evidence="1 2" key="1">
    <citation type="submission" date="2013-02" db="EMBL/GenBank/DDBJ databases">
        <authorList>
            <person name="Genoscope - CEA"/>
        </authorList>
    </citation>
    <scope>NUCLEOTIDE SEQUENCE [LARGE SCALE GENOMIC DNA]</scope>
    <source>
        <strain evidence="1 2">STM 2683</strain>
    </source>
</reference>
<dbReference type="STRING" id="1297569.MESS2_1250045"/>
<protein>
    <submittedName>
        <fullName evidence="1">Uncharacterized protein</fullName>
    </submittedName>
</protein>